<evidence type="ECO:0000313" key="7">
    <source>
        <dbReference type="EMBL" id="MDI1232161.1"/>
    </source>
</evidence>
<feature type="transmembrane region" description="Helical" evidence="6">
    <location>
        <begin position="80"/>
        <end position="105"/>
    </location>
</feature>
<sequence>MRKKYNALRSNTYVMQIFTLMSGTLVAQLVMLAFVPILTRLYSPAEFGVYSLFFSVSNVLGMVSSLKYDQAIMLPRSDRNALALVLLSIFITLGMVVLVGLSVFLFDDLIIRYFNNLDHVIWLIPVAVFLTGFLQIFNSYSSRYQFYKQLSVVRVVNAFSVISVQIGSKYFIKHQSSIIDKLKLDTFIQEKLKLYPFIQDRLKFDAFIQEGLKFDGLIIGKLLADIISLLSLIRHHFKRQTLQFFSVSRRRLIVNAKRYSHFPKYQSITVFLNAISQNIPILLLSSLYSVEVAGLYALTVRVLQAPTSLIGASTKEVYYQKASKLHANGKNFFNLYIKTTLGLLKLFIFPFFIVLLFGDYLFGFVFGSRWNESGIFSQILILWFACGFISNPSVISYSILSIQKIQMRLEIISLFLRILAIYLGYYIFKSYYMSIGLFMIISVASNVFSIFFIKHSLKKITN</sequence>
<feature type="transmembrane region" description="Helical" evidence="6">
    <location>
        <begin position="12"/>
        <end position="35"/>
    </location>
</feature>
<dbReference type="AlphaFoldDB" id="A0AA43Q5V5"/>
<proteinExistence type="predicted"/>
<evidence type="ECO:0000256" key="5">
    <source>
        <dbReference type="ARBA" id="ARBA00023136"/>
    </source>
</evidence>
<feature type="transmembrane region" description="Helical" evidence="6">
    <location>
        <begin position="434"/>
        <end position="453"/>
    </location>
</feature>
<feature type="transmembrane region" description="Helical" evidence="6">
    <location>
        <begin position="343"/>
        <end position="363"/>
    </location>
</feature>
<evidence type="ECO:0000256" key="3">
    <source>
        <dbReference type="ARBA" id="ARBA00022692"/>
    </source>
</evidence>
<evidence type="ECO:0000256" key="2">
    <source>
        <dbReference type="ARBA" id="ARBA00022475"/>
    </source>
</evidence>
<dbReference type="PANTHER" id="PTHR30250">
    <property type="entry name" value="PST FAMILY PREDICTED COLANIC ACID TRANSPORTER"/>
    <property type="match status" value="1"/>
</dbReference>
<keyword evidence="2" id="KW-1003">Cell membrane</keyword>
<comment type="caution">
    <text evidence="7">The sequence shown here is derived from an EMBL/GenBank/DDBJ whole genome shotgun (WGS) entry which is preliminary data.</text>
</comment>
<keyword evidence="3 6" id="KW-0812">Transmembrane</keyword>
<comment type="subcellular location">
    <subcellularLocation>
        <location evidence="1">Cell membrane</location>
        <topology evidence="1">Multi-pass membrane protein</topology>
    </subcellularLocation>
</comment>
<dbReference type="GO" id="GO:0005886">
    <property type="term" value="C:plasma membrane"/>
    <property type="evidence" value="ECO:0007669"/>
    <property type="project" value="UniProtKB-SubCell"/>
</dbReference>
<dbReference type="InterPro" id="IPR050833">
    <property type="entry name" value="Poly_Biosynth_Transport"/>
</dbReference>
<dbReference type="PANTHER" id="PTHR30250:SF11">
    <property type="entry name" value="O-ANTIGEN TRANSPORTER-RELATED"/>
    <property type="match status" value="1"/>
</dbReference>
<evidence type="ECO:0000256" key="6">
    <source>
        <dbReference type="SAM" id="Phobius"/>
    </source>
</evidence>
<feature type="transmembrane region" description="Helical" evidence="6">
    <location>
        <begin position="411"/>
        <end position="428"/>
    </location>
</feature>
<keyword evidence="5 6" id="KW-0472">Membrane</keyword>
<feature type="transmembrane region" description="Helical" evidence="6">
    <location>
        <begin position="375"/>
        <end position="399"/>
    </location>
</feature>
<evidence type="ECO:0000256" key="4">
    <source>
        <dbReference type="ARBA" id="ARBA00022989"/>
    </source>
</evidence>
<protein>
    <submittedName>
        <fullName evidence="7">Oligosaccharide flippase family protein</fullName>
    </submittedName>
</protein>
<evidence type="ECO:0000256" key="1">
    <source>
        <dbReference type="ARBA" id="ARBA00004651"/>
    </source>
</evidence>
<reference evidence="7" key="1">
    <citation type="submission" date="2023-01" db="EMBL/GenBank/DDBJ databases">
        <title>Biogeochemical cycle of methane in antarctic sediments.</title>
        <authorList>
            <person name="Roldan D.M."/>
            <person name="Menes R.J."/>
        </authorList>
    </citation>
    <scope>NUCLEOTIDE SEQUENCE [LARGE SCALE GENOMIC DNA]</scope>
    <source>
        <strain evidence="7">K-2018 MAG008</strain>
    </source>
</reference>
<organism evidence="7 8">
    <name type="scientific">Candidatus Methylobacter titanis</name>
    <dbReference type="NCBI Taxonomy" id="3053457"/>
    <lineage>
        <taxon>Bacteria</taxon>
        <taxon>Pseudomonadati</taxon>
        <taxon>Pseudomonadota</taxon>
        <taxon>Gammaproteobacteria</taxon>
        <taxon>Methylococcales</taxon>
        <taxon>Methylococcaceae</taxon>
        <taxon>Methylobacter</taxon>
    </lineage>
</organism>
<dbReference type="Proteomes" id="UP001160519">
    <property type="component" value="Unassembled WGS sequence"/>
</dbReference>
<name>A0AA43Q5V5_9GAMM</name>
<keyword evidence="8" id="KW-1185">Reference proteome</keyword>
<dbReference type="Pfam" id="PF13440">
    <property type="entry name" value="Polysacc_synt_3"/>
    <property type="match status" value="2"/>
</dbReference>
<gene>
    <name evidence="7" type="ORF">PSU93_13525</name>
</gene>
<feature type="transmembrane region" description="Helical" evidence="6">
    <location>
        <begin position="47"/>
        <end position="68"/>
    </location>
</feature>
<dbReference type="EMBL" id="JAQSDF010000063">
    <property type="protein sequence ID" value="MDI1232161.1"/>
    <property type="molecule type" value="Genomic_DNA"/>
</dbReference>
<accession>A0AA43Q5V5</accession>
<keyword evidence="4 6" id="KW-1133">Transmembrane helix</keyword>
<evidence type="ECO:0000313" key="8">
    <source>
        <dbReference type="Proteomes" id="UP001160519"/>
    </source>
</evidence>
<feature type="transmembrane region" description="Helical" evidence="6">
    <location>
        <begin position="120"/>
        <end position="140"/>
    </location>
</feature>